<protein>
    <submittedName>
        <fullName evidence="1">Uncharacterized protein</fullName>
    </submittedName>
</protein>
<sequence>MAKKGKHRNRKQKVSARKSKTPVIWIVFALSVLILVLTVSGKIPFTNSQKKDGKSFHVKGGETRPVIDPSMFTGLTRAAYAAARENPEVLDQVYCYCNCSEPPFYHKSLLSCFTGNHGAG</sequence>
<evidence type="ECO:0000313" key="1">
    <source>
        <dbReference type="EMBL" id="VAX34534.1"/>
    </source>
</evidence>
<proteinExistence type="predicted"/>
<dbReference type="EMBL" id="UOGI01000341">
    <property type="protein sequence ID" value="VAX34534.1"/>
    <property type="molecule type" value="Genomic_DNA"/>
</dbReference>
<reference evidence="1" key="1">
    <citation type="submission" date="2018-06" db="EMBL/GenBank/DDBJ databases">
        <authorList>
            <person name="Zhirakovskaya E."/>
        </authorList>
    </citation>
    <scope>NUCLEOTIDE SEQUENCE</scope>
</reference>
<accession>A0A3B1DEU1</accession>
<gene>
    <name evidence="1" type="ORF">MNBD_NITROSPIRAE03-1527</name>
</gene>
<organism evidence="1">
    <name type="scientific">hydrothermal vent metagenome</name>
    <dbReference type="NCBI Taxonomy" id="652676"/>
    <lineage>
        <taxon>unclassified sequences</taxon>
        <taxon>metagenomes</taxon>
        <taxon>ecological metagenomes</taxon>
    </lineage>
</organism>
<dbReference type="AlphaFoldDB" id="A0A3B1DEU1"/>
<name>A0A3B1DEU1_9ZZZZ</name>